<dbReference type="InterPro" id="IPR008274">
    <property type="entry name" value="AldOxase/xan_DH_MoCoBD1"/>
</dbReference>
<dbReference type="Proteomes" id="UP000077519">
    <property type="component" value="Unassembled WGS sequence"/>
</dbReference>
<evidence type="ECO:0000256" key="2">
    <source>
        <dbReference type="ARBA" id="ARBA00023002"/>
    </source>
</evidence>
<evidence type="ECO:0000256" key="1">
    <source>
        <dbReference type="ARBA" id="ARBA00022505"/>
    </source>
</evidence>
<gene>
    <name evidence="4" type="ORF">A3K89_07315</name>
</gene>
<organism evidence="4 5">
    <name type="scientific">Rhodococcoides kyotonense</name>
    <dbReference type="NCBI Taxonomy" id="398843"/>
    <lineage>
        <taxon>Bacteria</taxon>
        <taxon>Bacillati</taxon>
        <taxon>Actinomycetota</taxon>
        <taxon>Actinomycetes</taxon>
        <taxon>Mycobacteriales</taxon>
        <taxon>Nocardiaceae</taxon>
        <taxon>Rhodococcoides</taxon>
    </lineage>
</organism>
<dbReference type="InterPro" id="IPR036856">
    <property type="entry name" value="Ald_Oxase/Xan_DH_a/b_sf"/>
</dbReference>
<name>A0A177YAX9_9NOCA</name>
<evidence type="ECO:0000313" key="5">
    <source>
        <dbReference type="Proteomes" id="UP000077519"/>
    </source>
</evidence>
<dbReference type="GO" id="GO:0016491">
    <property type="term" value="F:oxidoreductase activity"/>
    <property type="evidence" value="ECO:0007669"/>
    <property type="project" value="UniProtKB-KW"/>
</dbReference>
<dbReference type="InterPro" id="IPR046867">
    <property type="entry name" value="AldOxase/xan_DH_MoCoBD2"/>
</dbReference>
<dbReference type="Pfam" id="PF02738">
    <property type="entry name" value="MoCoBD_1"/>
    <property type="match status" value="1"/>
</dbReference>
<accession>A0A177YAX9</accession>
<evidence type="ECO:0000313" key="4">
    <source>
        <dbReference type="EMBL" id="OAK52611.1"/>
    </source>
</evidence>
<reference evidence="4 5" key="1">
    <citation type="submission" date="2016-03" db="EMBL/GenBank/DDBJ databases">
        <title>Genome sequence of Rhodococcus kyotonensis KB10.</title>
        <authorList>
            <person name="Jeong H."/>
            <person name="Hong C.E."/>
            <person name="Jo S.H."/>
            <person name="Park J.M."/>
        </authorList>
    </citation>
    <scope>NUCLEOTIDE SEQUENCE [LARGE SCALE GENOMIC DNA]</scope>
    <source>
        <strain evidence="4 5">KB10</strain>
    </source>
</reference>
<comment type="caution">
    <text evidence="4">The sequence shown here is derived from an EMBL/GenBank/DDBJ whole genome shotgun (WGS) entry which is preliminary data.</text>
</comment>
<keyword evidence="5" id="KW-1185">Reference proteome</keyword>
<keyword evidence="2" id="KW-0560">Oxidoreductase</keyword>
<dbReference type="Pfam" id="PF01315">
    <property type="entry name" value="Ald_Xan_dh_C"/>
    <property type="match status" value="1"/>
</dbReference>
<dbReference type="GO" id="GO:0005506">
    <property type="term" value="F:iron ion binding"/>
    <property type="evidence" value="ECO:0007669"/>
    <property type="project" value="InterPro"/>
</dbReference>
<dbReference type="InterPro" id="IPR000674">
    <property type="entry name" value="Ald_Oxase/Xan_DH_a/b"/>
</dbReference>
<dbReference type="PANTHER" id="PTHR11908:SF132">
    <property type="entry name" value="ALDEHYDE OXIDASE 1-RELATED"/>
    <property type="match status" value="1"/>
</dbReference>
<dbReference type="Pfam" id="PF20256">
    <property type="entry name" value="MoCoBD_2"/>
    <property type="match status" value="2"/>
</dbReference>
<dbReference type="SUPFAM" id="SSF56003">
    <property type="entry name" value="Molybdenum cofactor-binding domain"/>
    <property type="match status" value="1"/>
</dbReference>
<dbReference type="Gene3D" id="3.90.1170.50">
    <property type="entry name" value="Aldehyde oxidase/xanthine dehydrogenase, a/b hammerhead"/>
    <property type="match status" value="1"/>
</dbReference>
<dbReference type="Gene3D" id="3.30.365.10">
    <property type="entry name" value="Aldehyde oxidase/xanthine dehydrogenase, molybdopterin binding domain"/>
    <property type="match status" value="4"/>
</dbReference>
<dbReference type="InterPro" id="IPR016208">
    <property type="entry name" value="Ald_Oxase/xanthine_DH-like"/>
</dbReference>
<dbReference type="InterPro" id="IPR037165">
    <property type="entry name" value="AldOxase/xan_DH_Mopterin-bd_sf"/>
</dbReference>
<proteinExistence type="predicted"/>
<keyword evidence="1" id="KW-0500">Molybdenum</keyword>
<dbReference type="SUPFAM" id="SSF54665">
    <property type="entry name" value="CO dehydrogenase molybdoprotein N-domain-like"/>
    <property type="match status" value="1"/>
</dbReference>
<evidence type="ECO:0000259" key="3">
    <source>
        <dbReference type="SMART" id="SM01008"/>
    </source>
</evidence>
<dbReference type="EMBL" id="LVHI01000023">
    <property type="protein sequence ID" value="OAK52611.1"/>
    <property type="molecule type" value="Genomic_DNA"/>
</dbReference>
<sequence length="689" mass="73096">MSTAAIGQPLARTESIAKVTGAARYAVDQPVDAATAYCAIVPATIPTGRVVDVRADDAVTLLWHRNAEKLGEIEDGELAVLQSDRVFYRGQVVAIVVADSLEAAWDAAKRVQVTYADEQTPDNGLSAEHPSLFAPESVNAGFPTDVTEGDPDAALASAAHVVDRWYSTAANHNNPMEPHATTAEWSNAVLTVWDSTQAPSGVQGDLATLFGLDSSAVRVVSENVGGGFGSKGSTRPNAVLAAMAARATGRKIKLALPRQSLFDLVGYRTPTINRFRLGADENGKLTALVHDSYQQTSHVFEFCEQTSESSRHIYASPNRRTTHRLAVLDVPTPRWMRAPGEAPGMLAQETAIDELSYAVGIDPIELRILNEPDVDPASGNRFSSRSLVECLRTGAERFGWSERDPRPGHRRDGRTLIGMGVATASYPVLISPSSASASLGEDGSITVSVAASDIGTGARTVLRQIAADALDVSADRVELKLGDSALPKAPGAGGSSGTSSWGWAVTKACRTLVEQVGPIADATGPAEVSVDTSDDLEEQKELARMAFGAHFAEVEVDVDTGEVRVRRMLGVYGIGRVMNPRLARSQLIGGMTFGLGMALMEVGNTDREFGGFSNHDLAEYHVPVCADTPDIDAIWVEENDDELNPMGGKGIGEIGIVGSPAAIGNAVYHATGVRVRDFPITVDKVLPHL</sequence>
<dbReference type="SMART" id="SM01008">
    <property type="entry name" value="Ald_Xan_dh_C"/>
    <property type="match status" value="1"/>
</dbReference>
<feature type="domain" description="Aldehyde oxidase/xanthine dehydrogenase a/b hammerhead" evidence="3">
    <location>
        <begin position="20"/>
        <end position="119"/>
    </location>
</feature>
<dbReference type="PANTHER" id="PTHR11908">
    <property type="entry name" value="XANTHINE DEHYDROGENASE"/>
    <property type="match status" value="1"/>
</dbReference>
<dbReference type="RefSeq" id="WP_068428256.1">
    <property type="nucleotide sequence ID" value="NZ_LVHI01000023.1"/>
</dbReference>
<protein>
    <submittedName>
        <fullName evidence="4">Xanthine dehydrogenase</fullName>
    </submittedName>
</protein>
<dbReference type="AlphaFoldDB" id="A0A177YAX9"/>